<name>A0ABW8IA59_9BACI</name>
<dbReference type="Proteomes" id="UP001619911">
    <property type="component" value="Unassembled WGS sequence"/>
</dbReference>
<protein>
    <submittedName>
        <fullName evidence="1">Nuclease-related domain-containing protein</fullName>
    </submittedName>
</protein>
<comment type="caution">
    <text evidence="1">The sequence shown here is derived from an EMBL/GenBank/DDBJ whole genome shotgun (WGS) entry which is preliminary data.</text>
</comment>
<sequence length="122" mass="14281">MDDSRYPKKEERFPNPILQTVRQKILLQEWLIHHKLPKVTIETVTVFTNHKTMIKSSSPNPRLGQQVIQLEQLSHLLIKTNEQLAEESFSKKAQLKFSNFLATYQAPPIVDILQRFQVNESE</sequence>
<gene>
    <name evidence="1" type="ORF">QYG89_10245</name>
</gene>
<accession>A0ABW8IA59</accession>
<evidence type="ECO:0000313" key="1">
    <source>
        <dbReference type="EMBL" id="MFK2826043.1"/>
    </source>
</evidence>
<reference evidence="1 2" key="1">
    <citation type="submission" date="2023-07" db="EMBL/GenBank/DDBJ databases">
        <title>Bacillus lucianemedeirus sp. nov, a new species isolated from an immunobiological production facility.</title>
        <authorList>
            <person name="Costa L.V."/>
            <person name="Miranda R.V.S.L."/>
            <person name="Brandao M.L.L."/>
            <person name="Reis C.M.F."/>
            <person name="Frazao A.M."/>
            <person name="Cruz F.V."/>
            <person name="Baio P.V.P."/>
            <person name="Veras J.F.C."/>
            <person name="Ramos J.N."/>
            <person name="Vieira V."/>
        </authorList>
    </citation>
    <scope>NUCLEOTIDE SEQUENCE [LARGE SCALE GENOMIC DNA]</scope>
    <source>
        <strain evidence="1 2">B190/17</strain>
    </source>
</reference>
<dbReference type="RefSeq" id="WP_404316916.1">
    <property type="nucleotide sequence ID" value="NZ_JAUIYO010000006.1"/>
</dbReference>
<evidence type="ECO:0000313" key="2">
    <source>
        <dbReference type="Proteomes" id="UP001619911"/>
    </source>
</evidence>
<proteinExistence type="predicted"/>
<dbReference type="EMBL" id="JAUIYO010000006">
    <property type="protein sequence ID" value="MFK2826043.1"/>
    <property type="molecule type" value="Genomic_DNA"/>
</dbReference>
<keyword evidence="2" id="KW-1185">Reference proteome</keyword>
<organism evidence="1 2">
    <name type="scientific">Bacillus lumedeiriae</name>
    <dbReference type="NCBI Taxonomy" id="3058829"/>
    <lineage>
        <taxon>Bacteria</taxon>
        <taxon>Bacillati</taxon>
        <taxon>Bacillota</taxon>
        <taxon>Bacilli</taxon>
        <taxon>Bacillales</taxon>
        <taxon>Bacillaceae</taxon>
        <taxon>Bacillus</taxon>
    </lineage>
</organism>